<dbReference type="GO" id="GO:0005829">
    <property type="term" value="C:cytosol"/>
    <property type="evidence" value="ECO:0007669"/>
    <property type="project" value="TreeGrafter"/>
</dbReference>
<dbReference type="Proteomes" id="UP000249782">
    <property type="component" value="Unassembled WGS sequence"/>
</dbReference>
<dbReference type="PANTHER" id="PTHR43055:SF1">
    <property type="entry name" value="FORMATE-DEPENDENT PHOSPHORIBOSYLGLYCINAMIDE FORMYLTRANSFERASE"/>
    <property type="match status" value="1"/>
</dbReference>
<dbReference type="InterPro" id="IPR003806">
    <property type="entry name" value="ATP-grasp_PylC-type"/>
</dbReference>
<reference evidence="6 7" key="1">
    <citation type="submission" date="2018-06" db="EMBL/GenBank/DDBJ databases">
        <title>Draft genome sequence of hyperthermophilic methanogen Methanothermobacter tenebrarum sp. MCM-B 1447.</title>
        <authorList>
            <person name="Pore S.D."/>
            <person name="Dagar S."/>
            <person name="Dhakephalkar P.K."/>
        </authorList>
    </citation>
    <scope>NUCLEOTIDE SEQUENCE [LARGE SCALE GENOMIC DNA]</scope>
    <source>
        <strain evidence="6 7">MCM B 1447</strain>
    </source>
</reference>
<dbReference type="Pfam" id="PF02655">
    <property type="entry name" value="ATP-grasp_3"/>
    <property type="match status" value="1"/>
</dbReference>
<comment type="caution">
    <text evidence="6">The sequence shown here is derived from an EMBL/GenBank/DDBJ whole genome shotgun (WGS) entry which is preliminary data.</text>
</comment>
<keyword evidence="4" id="KW-0479">Metal-binding</keyword>
<gene>
    <name evidence="6" type="ORF">DPC56_04895</name>
</gene>
<keyword evidence="7" id="KW-1185">Reference proteome</keyword>
<dbReference type="GO" id="GO:0004087">
    <property type="term" value="F:carbamoyl-phosphate synthase (ammonia) activity"/>
    <property type="evidence" value="ECO:0007669"/>
    <property type="project" value="UniProtKB-UniRule"/>
</dbReference>
<evidence type="ECO:0000256" key="1">
    <source>
        <dbReference type="ARBA" id="ARBA00022598"/>
    </source>
</evidence>
<accession>A0A328PHC8</accession>
<feature type="domain" description="ATP-grasp" evidence="5">
    <location>
        <begin position="111"/>
        <end position="292"/>
    </location>
</feature>
<evidence type="ECO:0000256" key="3">
    <source>
        <dbReference type="ARBA" id="ARBA00022840"/>
    </source>
</evidence>
<evidence type="ECO:0000256" key="2">
    <source>
        <dbReference type="ARBA" id="ARBA00022741"/>
    </source>
</evidence>
<keyword evidence="4" id="KW-0464">Manganese</keyword>
<evidence type="ECO:0000259" key="5">
    <source>
        <dbReference type="PROSITE" id="PS50975"/>
    </source>
</evidence>
<evidence type="ECO:0000256" key="4">
    <source>
        <dbReference type="HAMAP-Rule" id="MF_02221"/>
    </source>
</evidence>
<dbReference type="GO" id="GO:0005524">
    <property type="term" value="F:ATP binding"/>
    <property type="evidence" value="ECO:0007669"/>
    <property type="project" value="UniProtKB-UniRule"/>
</dbReference>
<organism evidence="6 7">
    <name type="scientific">Methanothermobacter tenebrarum</name>
    <dbReference type="NCBI Taxonomy" id="680118"/>
    <lineage>
        <taxon>Archaea</taxon>
        <taxon>Methanobacteriati</taxon>
        <taxon>Methanobacteriota</taxon>
        <taxon>Methanomada group</taxon>
        <taxon>Methanobacteria</taxon>
        <taxon>Methanobacteriales</taxon>
        <taxon>Methanobacteriaceae</taxon>
        <taxon>Methanothermobacter</taxon>
    </lineage>
</organism>
<protein>
    <recommendedName>
        <fullName evidence="4">Carbamoyl-phosphate synthase</fullName>
        <ecNumber evidence="4">6.3.4.16</ecNumber>
    </recommendedName>
    <alternativeName>
        <fullName evidence="4">Carbamoyl phosphate synthetase</fullName>
        <shortName evidence="4">CPSase</shortName>
    </alternativeName>
</protein>
<keyword evidence="4" id="KW-0460">Magnesium</keyword>
<dbReference type="Pfam" id="PF21360">
    <property type="entry name" value="PylC-like_N"/>
    <property type="match status" value="1"/>
</dbReference>
<sequence length="364" mass="41207">MKILFIGARLFNDVADYAKKMGITTILTESNPKAPNLNLADKFYIVPRGMDAPTEIAIKEDVDAIVPLIGVDPPLIEVAKMKEKLEKEYNIPVIASNTKTTIISTNKIKTKEFFKENNIKTPKYHIINDKIPETSYPTVLKQEKGQGGQNLLIAKDKEGVKSYLKIYKKAIMEEYITGHEISVEVLRWDDKSFPIVVVDKGKTTTKGIHPLQKVKKAPAKIPGLDNKQVLKLAQRITEKLKAEGNTDIDMIFQPESQEIYTIEVNTRPSGTRYLSAASTGIHPLEQLVNMAIGEWEPKKLTRKKFHALEIPVGEFEYDNPPKAFNGENSWIIHGPEGHKRITIRSTNEKKTREILEKLNIRLIK</sequence>
<dbReference type="SUPFAM" id="SSF56059">
    <property type="entry name" value="Glutathione synthetase ATP-binding domain-like"/>
    <property type="match status" value="1"/>
</dbReference>
<feature type="binding site" evidence="4">
    <location>
        <begin position="133"/>
        <end position="182"/>
    </location>
    <ligand>
        <name>ATP</name>
        <dbReference type="ChEBI" id="CHEBI:30616"/>
    </ligand>
</feature>
<dbReference type="Gene3D" id="3.40.50.720">
    <property type="entry name" value="NAD(P)-binding Rossmann-like Domain"/>
    <property type="match status" value="1"/>
</dbReference>
<dbReference type="EMBL" id="QLOE01000005">
    <property type="protein sequence ID" value="RAO79066.1"/>
    <property type="molecule type" value="Genomic_DNA"/>
</dbReference>
<dbReference type="EC" id="6.3.4.16" evidence="4"/>
<name>A0A328PHC8_9EURY</name>
<comment type="function">
    <text evidence="4">Catalyzes the synthesis of carbamoyl phosphate from ATP, ammonium and bicarbonate. Proceeds via a three-step mechanism, i.e. the phosphorylation of hydrogencarbonate to carboxyphosphate, a nucleophilic attack of ammonia on carboxyphosphate yielding carbamate, and the phosphorylation of carbamate forming carbamoyl phosphate.</text>
</comment>
<dbReference type="GO" id="GO:0030145">
    <property type="term" value="F:manganese ion binding"/>
    <property type="evidence" value="ECO:0007669"/>
    <property type="project" value="UniProtKB-UniRule"/>
</dbReference>
<dbReference type="RefSeq" id="WP_112093957.1">
    <property type="nucleotide sequence ID" value="NZ_QLOE01000005.1"/>
</dbReference>
<comment type="cofactor">
    <cofactor evidence="4">
        <name>Mg(2+)</name>
        <dbReference type="ChEBI" id="CHEBI:18420"/>
    </cofactor>
    <cofactor evidence="4">
        <name>Mn(2+)</name>
        <dbReference type="ChEBI" id="CHEBI:29035"/>
    </cofactor>
    <text evidence="4">Binds 2 magnesium or manganese ions per subunit.</text>
</comment>
<dbReference type="HAMAP" id="MF_02221">
    <property type="entry name" value="CPSase"/>
    <property type="match status" value="1"/>
</dbReference>
<dbReference type="AlphaFoldDB" id="A0A328PHC8"/>
<dbReference type="InterPro" id="IPR048764">
    <property type="entry name" value="PylC_N"/>
</dbReference>
<dbReference type="Gene3D" id="3.30.470.20">
    <property type="entry name" value="ATP-grasp fold, B domain"/>
    <property type="match status" value="1"/>
</dbReference>
<comment type="catalytic activity">
    <reaction evidence="4">
        <text>hydrogencarbonate + NH4(+) + 2 ATP = carbamoyl phosphate + 2 ADP + phosphate + 2 H(+)</text>
        <dbReference type="Rhea" id="RHEA:18029"/>
        <dbReference type="ChEBI" id="CHEBI:15378"/>
        <dbReference type="ChEBI" id="CHEBI:17544"/>
        <dbReference type="ChEBI" id="CHEBI:28938"/>
        <dbReference type="ChEBI" id="CHEBI:30616"/>
        <dbReference type="ChEBI" id="CHEBI:43474"/>
        <dbReference type="ChEBI" id="CHEBI:58228"/>
        <dbReference type="ChEBI" id="CHEBI:456216"/>
        <dbReference type="EC" id="6.3.4.16"/>
    </reaction>
</comment>
<dbReference type="OrthoDB" id="11959at2157"/>
<evidence type="ECO:0000313" key="7">
    <source>
        <dbReference type="Proteomes" id="UP000249782"/>
    </source>
</evidence>
<dbReference type="GO" id="GO:0000287">
    <property type="term" value="F:magnesium ion binding"/>
    <property type="evidence" value="ECO:0007669"/>
    <property type="project" value="UniProtKB-UniRule"/>
</dbReference>
<keyword evidence="2 4" id="KW-0547">Nucleotide-binding</keyword>
<dbReference type="InterPro" id="IPR043673">
    <property type="entry name" value="CPSase_Archaea"/>
</dbReference>
<comment type="similarity">
    <text evidence="4">Belongs to the small carbamoyl-phosphate synthase family.</text>
</comment>
<dbReference type="SUPFAM" id="SSF52440">
    <property type="entry name" value="PreATP-grasp domain"/>
    <property type="match status" value="1"/>
</dbReference>
<keyword evidence="1 4" id="KW-0436">Ligase</keyword>
<evidence type="ECO:0000313" key="6">
    <source>
        <dbReference type="EMBL" id="RAO79066.1"/>
    </source>
</evidence>
<keyword evidence="3 4" id="KW-0067">ATP-binding</keyword>
<proteinExistence type="inferred from homology"/>
<dbReference type="PANTHER" id="PTHR43055">
    <property type="entry name" value="FORMATE-DEPENDENT PHOSPHORIBOSYLGLYCINAMIDE FORMYLTRANSFERASE"/>
    <property type="match status" value="1"/>
</dbReference>
<dbReference type="InterPro" id="IPR011761">
    <property type="entry name" value="ATP-grasp"/>
</dbReference>
<dbReference type="InterPro" id="IPR016185">
    <property type="entry name" value="PreATP-grasp_dom_sf"/>
</dbReference>
<dbReference type="PROSITE" id="PS50975">
    <property type="entry name" value="ATP_GRASP"/>
    <property type="match status" value="1"/>
</dbReference>